<dbReference type="KEGG" id="tmn:UCRPA7_840"/>
<evidence type="ECO:0000256" key="2">
    <source>
        <dbReference type="PIRSR" id="PIRSR600246-3"/>
    </source>
</evidence>
<name>R8BW91_PHAM7</name>
<reference evidence="5" key="1">
    <citation type="journal article" date="2013" name="Genome Announc.">
        <title>Draft genome sequence of the ascomycete Phaeoacremonium aleophilum strain UCR-PA7, a causal agent of the esca disease complex in grapevines.</title>
        <authorList>
            <person name="Blanco-Ulate B."/>
            <person name="Rolshausen P."/>
            <person name="Cantu D."/>
        </authorList>
    </citation>
    <scope>NUCLEOTIDE SEQUENCE [LARGE SCALE GENOMIC DNA]</scope>
    <source>
        <strain evidence="5">UCR-PA7</strain>
    </source>
</reference>
<dbReference type="AlphaFoldDB" id="R8BW91"/>
<accession>R8BW91</accession>
<evidence type="ECO:0000313" key="4">
    <source>
        <dbReference type="EMBL" id="EOO03607.1"/>
    </source>
</evidence>
<sequence length="495" mass="52581">MDSPADGHESSDGSASFEGFTSNSPISATGVDGTVDKVLKHGSKRPVTAIFVHAGAGYHSVQNEQVHLQACSDASRIAMQLLKKGCTAVEAVEIAVRILEDKEVTNAGFGSNLTEDGNVECDATIVDHLGRSGACGAVPNIKNPVSLAKLILDHSAKPMSLRRVPPNILVRDGAKEFAVEHGMAAIPNQYLVSKNAKHRYEQWSEDLSKAAEQEKKAKHRASSGGRPLSPDDAEKVTEQKYPHLSSHLGDHINAILTGTWNEGQADSPSHSSPESDSKDTDAPQGTKRSAEALETQPVDLSFRVGQQDLITDTVGAIAIDKLGNIAAASSSGGIGMKHSGRVGPAALVGIGTAVLPVDPDDHDGTTVAAVTSGTGEHMVPTMASYKCADRLYNNTRRGPRGIDIEEFDEEAIMDSFILDDFMAHPGVKNQFSAAAIGVMAVKKSIRGYYLYFSHNTDSFALASMSSKDQEPLCVMSRLGEIRHAPAHGARKISID</sequence>
<dbReference type="SUPFAM" id="SSF56235">
    <property type="entry name" value="N-terminal nucleophile aminohydrolases (Ntn hydrolases)"/>
    <property type="match status" value="1"/>
</dbReference>
<evidence type="ECO:0000256" key="3">
    <source>
        <dbReference type="SAM" id="MobiDB-lite"/>
    </source>
</evidence>
<dbReference type="FunFam" id="3.60.20.30:FF:000007">
    <property type="entry name" value="Similar to threonine aspartase"/>
    <property type="match status" value="1"/>
</dbReference>
<proteinExistence type="predicted"/>
<evidence type="ECO:0000256" key="1">
    <source>
        <dbReference type="PIRSR" id="PIRSR600246-1"/>
    </source>
</evidence>
<dbReference type="Pfam" id="PF01112">
    <property type="entry name" value="Asparaginase_2"/>
    <property type="match status" value="2"/>
</dbReference>
<feature type="region of interest" description="Disordered" evidence="3">
    <location>
        <begin position="260"/>
        <end position="294"/>
    </location>
</feature>
<dbReference type="PANTHER" id="PTHR10188:SF8">
    <property type="entry name" value="THREONINE ASPARTASE 1"/>
    <property type="match status" value="1"/>
</dbReference>
<protein>
    <submittedName>
        <fullName evidence="4">Putative asparaginase family protein</fullName>
    </submittedName>
</protein>
<dbReference type="InterPro" id="IPR029055">
    <property type="entry name" value="Ntn_hydrolases_N"/>
</dbReference>
<dbReference type="CDD" id="cd04514">
    <property type="entry name" value="Taspase1_like"/>
    <property type="match status" value="1"/>
</dbReference>
<dbReference type="PANTHER" id="PTHR10188">
    <property type="entry name" value="L-ASPARAGINASE"/>
    <property type="match status" value="1"/>
</dbReference>
<organism evidence="4 5">
    <name type="scientific">Phaeoacremonium minimum (strain UCR-PA7)</name>
    <name type="common">Esca disease fungus</name>
    <name type="synonym">Togninia minima</name>
    <dbReference type="NCBI Taxonomy" id="1286976"/>
    <lineage>
        <taxon>Eukaryota</taxon>
        <taxon>Fungi</taxon>
        <taxon>Dikarya</taxon>
        <taxon>Ascomycota</taxon>
        <taxon>Pezizomycotina</taxon>
        <taxon>Sordariomycetes</taxon>
        <taxon>Sordariomycetidae</taxon>
        <taxon>Togniniales</taxon>
        <taxon>Togniniaceae</taxon>
        <taxon>Phaeoacremonium</taxon>
    </lineage>
</organism>
<dbReference type="InterPro" id="IPR000246">
    <property type="entry name" value="Peptidase_T2"/>
</dbReference>
<evidence type="ECO:0000313" key="5">
    <source>
        <dbReference type="Proteomes" id="UP000014074"/>
    </source>
</evidence>
<dbReference type="HOGENOM" id="CLU_021603_5_2_1"/>
<dbReference type="MEROPS" id="T02.004"/>
<dbReference type="eggNOG" id="KOG1592">
    <property type="taxonomic scope" value="Eukaryota"/>
</dbReference>
<dbReference type="RefSeq" id="XP_007911622.1">
    <property type="nucleotide sequence ID" value="XM_007913431.1"/>
</dbReference>
<dbReference type="Proteomes" id="UP000014074">
    <property type="component" value="Unassembled WGS sequence"/>
</dbReference>
<dbReference type="Gene3D" id="3.60.20.30">
    <property type="entry name" value="(Glycosyl)asparaginase"/>
    <property type="match status" value="1"/>
</dbReference>
<dbReference type="GeneID" id="19329246"/>
<feature type="region of interest" description="Disordered" evidence="3">
    <location>
        <begin position="206"/>
        <end position="237"/>
    </location>
</feature>
<dbReference type="GO" id="GO:0005737">
    <property type="term" value="C:cytoplasm"/>
    <property type="evidence" value="ECO:0007669"/>
    <property type="project" value="TreeGrafter"/>
</dbReference>
<feature type="region of interest" description="Disordered" evidence="3">
    <location>
        <begin position="1"/>
        <end position="21"/>
    </location>
</feature>
<dbReference type="GO" id="GO:0004298">
    <property type="term" value="F:threonine-type endopeptidase activity"/>
    <property type="evidence" value="ECO:0007669"/>
    <property type="project" value="InterPro"/>
</dbReference>
<gene>
    <name evidence="4" type="ORF">UCRPA7_840</name>
</gene>
<feature type="active site" description="Nucleophile" evidence="1">
    <location>
        <position position="313"/>
    </location>
</feature>
<keyword evidence="5" id="KW-1185">Reference proteome</keyword>
<feature type="compositionally biased region" description="Basic and acidic residues" evidence="3">
    <location>
        <begin position="1"/>
        <end position="11"/>
    </location>
</feature>
<dbReference type="OrthoDB" id="77601at2759"/>
<feature type="site" description="Cleavage; by autolysis" evidence="2">
    <location>
        <begin position="312"/>
        <end position="313"/>
    </location>
</feature>
<dbReference type="InterPro" id="IPR037464">
    <property type="entry name" value="Taspase1"/>
</dbReference>
<dbReference type="EMBL" id="KB932817">
    <property type="protein sequence ID" value="EOO03607.1"/>
    <property type="molecule type" value="Genomic_DNA"/>
</dbReference>
<feature type="compositionally biased region" description="Basic and acidic residues" evidence="3">
    <location>
        <begin position="206"/>
        <end position="215"/>
    </location>
</feature>
<dbReference type="GO" id="GO:0051604">
    <property type="term" value="P:protein maturation"/>
    <property type="evidence" value="ECO:0007669"/>
    <property type="project" value="TreeGrafter"/>
</dbReference>